<dbReference type="EMBL" id="UGTJ01000001">
    <property type="protein sequence ID" value="SUB79082.1"/>
    <property type="molecule type" value="Genomic_DNA"/>
</dbReference>
<accession>A0AAQ1UGG8</accession>
<organism evidence="1 2">
    <name type="scientific">Segatella buccae</name>
    <dbReference type="NCBI Taxonomy" id="28126"/>
    <lineage>
        <taxon>Bacteria</taxon>
        <taxon>Pseudomonadati</taxon>
        <taxon>Bacteroidota</taxon>
        <taxon>Bacteroidia</taxon>
        <taxon>Bacteroidales</taxon>
        <taxon>Prevotellaceae</taxon>
        <taxon>Segatella</taxon>
    </lineage>
</organism>
<evidence type="ECO:0000313" key="2">
    <source>
        <dbReference type="Proteomes" id="UP000255283"/>
    </source>
</evidence>
<dbReference type="Proteomes" id="UP000255283">
    <property type="component" value="Unassembled WGS sequence"/>
</dbReference>
<gene>
    <name evidence="1" type="ORF">NCTC13063_00337</name>
</gene>
<protein>
    <submittedName>
        <fullName evidence="1">Uncharacterized protein</fullName>
    </submittedName>
</protein>
<sequence>MGSFLKIGEGLGHIALGFLVGFAGQGDSE</sequence>
<name>A0AAQ1UGG8_9BACT</name>
<reference evidence="1 2" key="1">
    <citation type="submission" date="2018-06" db="EMBL/GenBank/DDBJ databases">
        <authorList>
            <consortium name="Pathogen Informatics"/>
            <person name="Doyle S."/>
        </authorList>
    </citation>
    <scope>NUCLEOTIDE SEQUENCE [LARGE SCALE GENOMIC DNA]</scope>
    <source>
        <strain evidence="1 2">NCTC13063</strain>
    </source>
</reference>
<dbReference type="AlphaFoldDB" id="A0AAQ1UGG8"/>
<proteinExistence type="predicted"/>
<comment type="caution">
    <text evidence="1">The sequence shown here is derived from an EMBL/GenBank/DDBJ whole genome shotgun (WGS) entry which is preliminary data.</text>
</comment>
<evidence type="ECO:0000313" key="1">
    <source>
        <dbReference type="EMBL" id="SUB79082.1"/>
    </source>
</evidence>